<protein>
    <submittedName>
        <fullName evidence="1">Uncharacterized protein</fullName>
    </submittedName>
</protein>
<evidence type="ECO:0000313" key="2">
    <source>
        <dbReference type="Proteomes" id="UP000269396"/>
    </source>
</evidence>
<sequence length="53" mass="6768">MNYQHLQQFHHYDHHQHHHRHIHRPHHHHNQFDLIYLSQYLPKLLQICPFPNP</sequence>
<organism evidence="1 2">
    <name type="scientific">Schistosoma mattheei</name>
    <dbReference type="NCBI Taxonomy" id="31246"/>
    <lineage>
        <taxon>Eukaryota</taxon>
        <taxon>Metazoa</taxon>
        <taxon>Spiralia</taxon>
        <taxon>Lophotrochozoa</taxon>
        <taxon>Platyhelminthes</taxon>
        <taxon>Trematoda</taxon>
        <taxon>Digenea</taxon>
        <taxon>Strigeidida</taxon>
        <taxon>Schistosomatoidea</taxon>
        <taxon>Schistosomatidae</taxon>
        <taxon>Schistosoma</taxon>
    </lineage>
</organism>
<proteinExistence type="predicted"/>
<name>A0A3P8BJW2_9TREM</name>
<dbReference type="EMBL" id="UZAL01000650">
    <property type="protein sequence ID" value="VDO72272.1"/>
    <property type="molecule type" value="Genomic_DNA"/>
</dbReference>
<gene>
    <name evidence="1" type="ORF">SMTD_LOCUS690</name>
</gene>
<keyword evidence="2" id="KW-1185">Reference proteome</keyword>
<dbReference type="AlphaFoldDB" id="A0A3P8BJW2"/>
<accession>A0A3P8BJW2</accession>
<dbReference type="Proteomes" id="UP000269396">
    <property type="component" value="Unassembled WGS sequence"/>
</dbReference>
<evidence type="ECO:0000313" key="1">
    <source>
        <dbReference type="EMBL" id="VDO72272.1"/>
    </source>
</evidence>
<reference evidence="1 2" key="1">
    <citation type="submission" date="2018-11" db="EMBL/GenBank/DDBJ databases">
        <authorList>
            <consortium name="Pathogen Informatics"/>
        </authorList>
    </citation>
    <scope>NUCLEOTIDE SEQUENCE [LARGE SCALE GENOMIC DNA]</scope>
    <source>
        <strain>Denwood</strain>
        <strain evidence="2">Zambia</strain>
    </source>
</reference>